<feature type="domain" description="4Fe-4S ferredoxin-type" evidence="1">
    <location>
        <begin position="62"/>
        <end position="91"/>
    </location>
</feature>
<gene>
    <name evidence="2" type="ORF">SDC9_51101</name>
</gene>
<dbReference type="PANTHER" id="PTHR43063:SF1">
    <property type="entry name" value="4FE-4S CLUSTER CONTAINING PARA FAMILY ATPASE PROTEIN"/>
    <property type="match status" value="1"/>
</dbReference>
<proteinExistence type="predicted"/>
<feature type="domain" description="4Fe-4S ferredoxin-type" evidence="1">
    <location>
        <begin position="92"/>
        <end position="120"/>
    </location>
</feature>
<dbReference type="PROSITE" id="PS51379">
    <property type="entry name" value="4FE4S_FER_2"/>
    <property type="match status" value="2"/>
</dbReference>
<dbReference type="SUPFAM" id="SSF54862">
    <property type="entry name" value="4Fe-4S ferredoxins"/>
    <property type="match status" value="1"/>
</dbReference>
<evidence type="ECO:0000259" key="1">
    <source>
        <dbReference type="PROSITE" id="PS51379"/>
    </source>
</evidence>
<dbReference type="Pfam" id="PF01656">
    <property type="entry name" value="CbiA"/>
    <property type="match status" value="1"/>
</dbReference>
<dbReference type="SUPFAM" id="SSF52540">
    <property type="entry name" value="P-loop containing nucleoside triphosphate hydrolases"/>
    <property type="match status" value="1"/>
</dbReference>
<dbReference type="EMBL" id="VSSQ01001074">
    <property type="protein sequence ID" value="MPM04820.1"/>
    <property type="molecule type" value="Genomic_DNA"/>
</dbReference>
<dbReference type="InterPro" id="IPR017900">
    <property type="entry name" value="4Fe4S_Fe_S_CS"/>
</dbReference>
<dbReference type="Gene3D" id="3.40.50.300">
    <property type="entry name" value="P-loop containing nucleotide triphosphate hydrolases"/>
    <property type="match status" value="1"/>
</dbReference>
<dbReference type="PROSITE" id="PS00198">
    <property type="entry name" value="4FE4S_FER_1"/>
    <property type="match status" value="1"/>
</dbReference>
<organism evidence="2">
    <name type="scientific">bioreactor metagenome</name>
    <dbReference type="NCBI Taxonomy" id="1076179"/>
    <lineage>
        <taxon>unclassified sequences</taxon>
        <taxon>metagenomes</taxon>
        <taxon>ecological metagenomes</taxon>
    </lineage>
</organism>
<accession>A0A644WM11</accession>
<dbReference type="InterPro" id="IPR017896">
    <property type="entry name" value="4Fe4S_Fe-S-bd"/>
</dbReference>
<dbReference type="PANTHER" id="PTHR43063">
    <property type="entry name" value="4FE-4S CLUSTER CONTAINING PARA FAMILY ATPASE PROTEIN"/>
    <property type="match status" value="1"/>
</dbReference>
<dbReference type="AlphaFoldDB" id="A0A644WM11"/>
<reference evidence="2" key="1">
    <citation type="submission" date="2019-08" db="EMBL/GenBank/DDBJ databases">
        <authorList>
            <person name="Kucharzyk K."/>
            <person name="Murdoch R.W."/>
            <person name="Higgins S."/>
            <person name="Loffler F."/>
        </authorList>
    </citation>
    <scope>NUCLEOTIDE SEQUENCE</scope>
</reference>
<comment type="caution">
    <text evidence="2">The sequence shown here is derived from an EMBL/GenBank/DDBJ whole genome shotgun (WGS) entry which is preliminary data.</text>
</comment>
<protein>
    <submittedName>
        <fullName evidence="2">Iron-sulfur cluster carrier protein</fullName>
    </submittedName>
</protein>
<dbReference type="InterPro" id="IPR027417">
    <property type="entry name" value="P-loop_NTPase"/>
</dbReference>
<dbReference type="Gene3D" id="3.30.70.20">
    <property type="match status" value="1"/>
</dbReference>
<sequence>MKNKSVKIAVLSGKGGTGKTLVSVNLASVAEKSVYIDCDVEEPNGHLFFKPENVCEEDITVKIPVINESLCSGCRKCVDFCKFNAMAFIKNRPYLFEEVCHSCGGCMLLCPQKAISEKKKQIGKIQKGVFCNGTVNTGILNTGEASGIPIIKNLLEESLSYEELPVFIDCPPGSACIVMESIKDADYCVLVAEPTVFGAHNLKMVYDLVVLFGKPHGVVLNKCLDGENPAEKFCMENNVPILGRIPFDKELGTLNSDAKIAARENERFRALFSSLLDTLMKEVRHETAADTER</sequence>
<evidence type="ECO:0000313" key="2">
    <source>
        <dbReference type="EMBL" id="MPM04820.1"/>
    </source>
</evidence>
<name>A0A644WM11_9ZZZZ</name>
<dbReference type="Pfam" id="PF00037">
    <property type="entry name" value="Fer4"/>
    <property type="match status" value="1"/>
</dbReference>
<dbReference type="InterPro" id="IPR002586">
    <property type="entry name" value="CobQ/CobB/MinD/ParA_Nub-bd_dom"/>
</dbReference>